<keyword evidence="3" id="KW-0276">Fatty acid metabolism</keyword>
<protein>
    <submittedName>
        <fullName evidence="7">Enoyl-CoA hydratase</fullName>
    </submittedName>
</protein>
<dbReference type="SUPFAM" id="SSF52096">
    <property type="entry name" value="ClpP/crotonase"/>
    <property type="match status" value="1"/>
</dbReference>
<dbReference type="Pfam" id="PF00378">
    <property type="entry name" value="ECH_1"/>
    <property type="match status" value="1"/>
</dbReference>
<comment type="catalytic activity">
    <reaction evidence="4">
        <text>a (3S)-3-hydroxyacyl-CoA = a (2E)-enoyl-CoA + H2O</text>
        <dbReference type="Rhea" id="RHEA:16105"/>
        <dbReference type="ChEBI" id="CHEBI:15377"/>
        <dbReference type="ChEBI" id="CHEBI:57318"/>
        <dbReference type="ChEBI" id="CHEBI:58856"/>
        <dbReference type="EC" id="4.2.1.17"/>
    </reaction>
</comment>
<dbReference type="GO" id="GO:0004300">
    <property type="term" value="F:enoyl-CoA hydratase activity"/>
    <property type="evidence" value="ECO:0007669"/>
    <property type="project" value="UniProtKB-EC"/>
</dbReference>
<comment type="function">
    <text evidence="1">Could possibly oxidize fatty acids using specific components.</text>
</comment>
<dbReference type="AlphaFoldDB" id="A0A849BX56"/>
<dbReference type="Gene3D" id="3.90.226.10">
    <property type="entry name" value="2-enoyl-CoA Hydratase, Chain A, domain 1"/>
    <property type="match status" value="1"/>
</dbReference>
<organism evidence="7 8">
    <name type="scientific">Nocardia uniformis</name>
    <dbReference type="NCBI Taxonomy" id="53432"/>
    <lineage>
        <taxon>Bacteria</taxon>
        <taxon>Bacillati</taxon>
        <taxon>Actinomycetota</taxon>
        <taxon>Actinomycetes</taxon>
        <taxon>Mycobacteriales</taxon>
        <taxon>Nocardiaceae</taxon>
        <taxon>Nocardia</taxon>
    </lineage>
</organism>
<dbReference type="GO" id="GO:0006631">
    <property type="term" value="P:fatty acid metabolic process"/>
    <property type="evidence" value="ECO:0007669"/>
    <property type="project" value="UniProtKB-KW"/>
</dbReference>
<dbReference type="InterPro" id="IPR018376">
    <property type="entry name" value="Enoyl-CoA_hyd/isom_CS"/>
</dbReference>
<gene>
    <name evidence="7" type="ORF">HLB23_13440</name>
</gene>
<evidence type="ECO:0000313" key="8">
    <source>
        <dbReference type="Proteomes" id="UP000586827"/>
    </source>
</evidence>
<name>A0A849BX56_9NOCA</name>
<keyword evidence="8" id="KW-1185">Reference proteome</keyword>
<dbReference type="PANTHER" id="PTHR43802:SF1">
    <property type="entry name" value="IP11341P-RELATED"/>
    <property type="match status" value="1"/>
</dbReference>
<dbReference type="RefSeq" id="WP_067523286.1">
    <property type="nucleotide sequence ID" value="NZ_JABELX010000004.1"/>
</dbReference>
<proteinExistence type="inferred from homology"/>
<comment type="similarity">
    <text evidence="2 6">Belongs to the enoyl-CoA hydratase/isomerase family.</text>
</comment>
<dbReference type="EMBL" id="JABELX010000004">
    <property type="protein sequence ID" value="NNH70854.1"/>
    <property type="molecule type" value="Genomic_DNA"/>
</dbReference>
<keyword evidence="3" id="KW-0443">Lipid metabolism</keyword>
<evidence type="ECO:0000256" key="5">
    <source>
        <dbReference type="ARBA" id="ARBA00023717"/>
    </source>
</evidence>
<evidence type="ECO:0000313" key="7">
    <source>
        <dbReference type="EMBL" id="NNH70854.1"/>
    </source>
</evidence>
<reference evidence="7 8" key="1">
    <citation type="submission" date="2020-05" db="EMBL/GenBank/DDBJ databases">
        <title>MicrobeNet Type strains.</title>
        <authorList>
            <person name="Nicholson A.C."/>
        </authorList>
    </citation>
    <scope>NUCLEOTIDE SEQUENCE [LARGE SCALE GENOMIC DNA]</scope>
    <source>
        <strain evidence="7 8">JCM 3224</strain>
    </source>
</reference>
<accession>A0A849BX56</accession>
<evidence type="ECO:0000256" key="6">
    <source>
        <dbReference type="RuleBase" id="RU003707"/>
    </source>
</evidence>
<dbReference type="PANTHER" id="PTHR43802">
    <property type="entry name" value="ENOYL-COA HYDRATASE"/>
    <property type="match status" value="1"/>
</dbReference>
<comment type="catalytic activity">
    <reaction evidence="5">
        <text>a 4-saturated-(3S)-3-hydroxyacyl-CoA = a (3E)-enoyl-CoA + H2O</text>
        <dbReference type="Rhea" id="RHEA:20724"/>
        <dbReference type="ChEBI" id="CHEBI:15377"/>
        <dbReference type="ChEBI" id="CHEBI:58521"/>
        <dbReference type="ChEBI" id="CHEBI:137480"/>
        <dbReference type="EC" id="4.2.1.17"/>
    </reaction>
</comment>
<sequence length="264" mass="28071">MVQTLEVERRDGVVTVVMSRPKKKNAGDPTMWRELAETFTEIERTRGDRVMVLTGAGGDFCSGADLDGVSADALDYMRRASHAAAALSALTIPTIAKVDGVAVGAGWNLALGCDLVVATDRARFSQIFIRRALSLDFGGSWLLPRLVGLQKAKELAFFGDILTAAEASDLGLVTKIVASEDLDRTVETMASRLVHAPAQALSLTKQLLDASANGGGIEAALQRENHVQANNIVGAEAKEAKAAFLEKREAVFYRAGSLSVTAAR</sequence>
<dbReference type="InterPro" id="IPR029045">
    <property type="entry name" value="ClpP/crotonase-like_dom_sf"/>
</dbReference>
<comment type="caution">
    <text evidence="7">The sequence shown here is derived from an EMBL/GenBank/DDBJ whole genome shotgun (WGS) entry which is preliminary data.</text>
</comment>
<dbReference type="InterPro" id="IPR001753">
    <property type="entry name" value="Enoyl-CoA_hydra/iso"/>
</dbReference>
<evidence type="ECO:0000256" key="1">
    <source>
        <dbReference type="ARBA" id="ARBA00002994"/>
    </source>
</evidence>
<evidence type="ECO:0000256" key="4">
    <source>
        <dbReference type="ARBA" id="ARBA00023709"/>
    </source>
</evidence>
<evidence type="ECO:0000256" key="3">
    <source>
        <dbReference type="ARBA" id="ARBA00022832"/>
    </source>
</evidence>
<dbReference type="PROSITE" id="PS00166">
    <property type="entry name" value="ENOYL_COA_HYDRATASE"/>
    <property type="match status" value="1"/>
</dbReference>
<evidence type="ECO:0000256" key="2">
    <source>
        <dbReference type="ARBA" id="ARBA00005254"/>
    </source>
</evidence>
<dbReference type="Proteomes" id="UP000586827">
    <property type="component" value="Unassembled WGS sequence"/>
</dbReference>
<dbReference type="CDD" id="cd06558">
    <property type="entry name" value="crotonase-like"/>
    <property type="match status" value="1"/>
</dbReference>